<dbReference type="Pfam" id="PF13173">
    <property type="entry name" value="AAA_14"/>
    <property type="match status" value="1"/>
</dbReference>
<accession>A0A6S6S1Q5</accession>
<dbReference type="InterPro" id="IPR027417">
    <property type="entry name" value="P-loop_NTPase"/>
</dbReference>
<sequence length="395" mass="46553">MILEQLRNYQLNYLDIFDFEYKRYLHKIVDFDEKLIGIVGARGVGKTTFLLQYLSSHSLPIEKKLYFSADALDIESLFDIAYEFHKVGGELLIIDEIHKYKNFEKELKKIYDMLKLKVIFSGSSALQLDHSKGDLSRRARLYTMKGLSFKEFIEIKQKIELPSFSLDEIAENHTQIAQQLLKEIKPYEFWKEYLTYGYYPFYFENPKSYPLRLKETINTVIEVDIPSIFPIEYEKIVNLKKLVRLVCESQPFQINIRELSTNIGVKDYQTLYRYLEYLRRGKIMSIIRAKSKGDTIFTKPQKLYLGNTNLHYSYCNNAHIGTIREVFLMSMIDEELLEIPRKGDFRVAEEYLFEVGGKNKGFKQIKDIPNSFVIADDIEIGFGNKIPLWLFGFLY</sequence>
<dbReference type="PANTHER" id="PTHR42990:SF1">
    <property type="entry name" value="AAA+ ATPASE DOMAIN-CONTAINING PROTEIN"/>
    <property type="match status" value="1"/>
</dbReference>
<protein>
    <submittedName>
        <fullName evidence="2">ATPase component BioM of energizing module of biotin ECF transporter</fullName>
    </submittedName>
</protein>
<evidence type="ECO:0000259" key="1">
    <source>
        <dbReference type="Pfam" id="PF13173"/>
    </source>
</evidence>
<dbReference type="AlphaFoldDB" id="A0A6S6S1Q5"/>
<name>A0A6S6S1Q5_9BACT</name>
<dbReference type="EMBL" id="CACVAZ010000003">
    <property type="protein sequence ID" value="CAA6802291.1"/>
    <property type="molecule type" value="Genomic_DNA"/>
</dbReference>
<evidence type="ECO:0000313" key="2">
    <source>
        <dbReference type="EMBL" id="CAA6802291.1"/>
    </source>
</evidence>
<reference evidence="2" key="1">
    <citation type="submission" date="2020-01" db="EMBL/GenBank/DDBJ databases">
        <authorList>
            <person name="Meier V. D."/>
            <person name="Meier V D."/>
        </authorList>
    </citation>
    <scope>NUCLEOTIDE SEQUENCE</scope>
    <source>
        <strain evidence="2">HLG_WM_MAG_02</strain>
    </source>
</reference>
<feature type="domain" description="AAA" evidence="1">
    <location>
        <begin position="33"/>
        <end position="152"/>
    </location>
</feature>
<dbReference type="SUPFAM" id="SSF52540">
    <property type="entry name" value="P-loop containing nucleoside triphosphate hydrolases"/>
    <property type="match status" value="1"/>
</dbReference>
<dbReference type="InterPro" id="IPR041682">
    <property type="entry name" value="AAA_14"/>
</dbReference>
<gene>
    <name evidence="2" type="ORF">HELGO_WM27991</name>
</gene>
<proteinExistence type="predicted"/>
<organism evidence="2">
    <name type="scientific">uncultured Sulfurovum sp</name>
    <dbReference type="NCBI Taxonomy" id="269237"/>
    <lineage>
        <taxon>Bacteria</taxon>
        <taxon>Pseudomonadati</taxon>
        <taxon>Campylobacterota</taxon>
        <taxon>Epsilonproteobacteria</taxon>
        <taxon>Campylobacterales</taxon>
        <taxon>Sulfurovaceae</taxon>
        <taxon>Sulfurovum</taxon>
        <taxon>environmental samples</taxon>
    </lineage>
</organism>
<dbReference type="PANTHER" id="PTHR42990">
    <property type="entry name" value="ATPASE"/>
    <property type="match status" value="1"/>
</dbReference>